<sequence length="128" mass="15086">MKIIRKTAVKQVITEKSKERLESKFQQQMAQLENECHQLQFEKRKLQSKKGISSQDVNTRFQKEIDRRQNKMKWIEYQLEQLDILPIGSEITESEVDEIVDISVGDNWSEVMGERSITIKDGTVIRMD</sequence>
<keyword evidence="1" id="KW-0175">Coiled coil</keyword>
<evidence type="ECO:0000313" key="2">
    <source>
        <dbReference type="EMBL" id="SET83590.1"/>
    </source>
</evidence>
<dbReference type="EMBL" id="FOHJ01000009">
    <property type="protein sequence ID" value="SET83590.1"/>
    <property type="molecule type" value="Genomic_DNA"/>
</dbReference>
<gene>
    <name evidence="2" type="ORF">SAMN05421676_10919</name>
</gene>
<dbReference type="Pfam" id="PF11068">
    <property type="entry name" value="YlqD"/>
    <property type="match status" value="1"/>
</dbReference>
<protein>
    <submittedName>
        <fullName evidence="2">YlqD protein</fullName>
    </submittedName>
</protein>
<dbReference type="RefSeq" id="WP_093136334.1">
    <property type="nucleotide sequence ID" value="NZ_FOHJ01000009.1"/>
</dbReference>
<accession>A0A1I0HIE0</accession>
<dbReference type="STRING" id="237682.SAMN05421676_10919"/>
<proteinExistence type="predicted"/>
<evidence type="ECO:0000256" key="1">
    <source>
        <dbReference type="SAM" id="Coils"/>
    </source>
</evidence>
<dbReference type="Gene3D" id="6.10.140.1110">
    <property type="match status" value="1"/>
</dbReference>
<evidence type="ECO:0000313" key="3">
    <source>
        <dbReference type="Proteomes" id="UP000199095"/>
    </source>
</evidence>
<name>A0A1I0HIE0_9BACI</name>
<dbReference type="OrthoDB" id="2375961at2"/>
<feature type="coiled-coil region" evidence="1">
    <location>
        <begin position="15"/>
        <end position="49"/>
    </location>
</feature>
<dbReference type="AlphaFoldDB" id="A0A1I0HIE0"/>
<keyword evidence="3" id="KW-1185">Reference proteome</keyword>
<organism evidence="2 3">
    <name type="scientific">Salinibacillus kushneri</name>
    <dbReference type="NCBI Taxonomy" id="237682"/>
    <lineage>
        <taxon>Bacteria</taxon>
        <taxon>Bacillati</taxon>
        <taxon>Bacillota</taxon>
        <taxon>Bacilli</taxon>
        <taxon>Bacillales</taxon>
        <taxon>Bacillaceae</taxon>
        <taxon>Salinibacillus</taxon>
    </lineage>
</organism>
<reference evidence="3" key="1">
    <citation type="submission" date="2016-10" db="EMBL/GenBank/DDBJ databases">
        <authorList>
            <person name="Varghese N."/>
            <person name="Submissions S."/>
        </authorList>
    </citation>
    <scope>NUCLEOTIDE SEQUENCE [LARGE SCALE GENOMIC DNA]</scope>
    <source>
        <strain evidence="3">CGMCC 1.3566</strain>
    </source>
</reference>
<dbReference type="InterPro" id="IPR021297">
    <property type="entry name" value="YlqD"/>
</dbReference>
<dbReference type="Proteomes" id="UP000199095">
    <property type="component" value="Unassembled WGS sequence"/>
</dbReference>